<proteinExistence type="predicted"/>
<dbReference type="Proteomes" id="UP000053593">
    <property type="component" value="Unassembled WGS sequence"/>
</dbReference>
<protein>
    <submittedName>
        <fullName evidence="2">Uncharacterized protein</fullName>
    </submittedName>
</protein>
<reference evidence="2 3" key="1">
    <citation type="submission" date="2014-04" db="EMBL/GenBank/DDBJ databases">
        <title>Evolutionary Origins and Diversification of the Mycorrhizal Mutualists.</title>
        <authorList>
            <consortium name="DOE Joint Genome Institute"/>
            <consortium name="Mycorrhizal Genomics Consortium"/>
            <person name="Kohler A."/>
            <person name="Kuo A."/>
            <person name="Nagy L.G."/>
            <person name="Floudas D."/>
            <person name="Copeland A."/>
            <person name="Barry K.W."/>
            <person name="Cichocki N."/>
            <person name="Veneault-Fourrey C."/>
            <person name="LaButti K."/>
            <person name="Lindquist E.A."/>
            <person name="Lipzen A."/>
            <person name="Lundell T."/>
            <person name="Morin E."/>
            <person name="Murat C."/>
            <person name="Riley R."/>
            <person name="Ohm R."/>
            <person name="Sun H."/>
            <person name="Tunlid A."/>
            <person name="Henrissat B."/>
            <person name="Grigoriev I.V."/>
            <person name="Hibbett D.S."/>
            <person name="Martin F."/>
        </authorList>
    </citation>
    <scope>NUCLEOTIDE SEQUENCE [LARGE SCALE GENOMIC DNA]</scope>
    <source>
        <strain evidence="2 3">FD-317 M1</strain>
    </source>
</reference>
<feature type="compositionally biased region" description="Basic and acidic residues" evidence="1">
    <location>
        <begin position="15"/>
        <end position="27"/>
    </location>
</feature>
<keyword evidence="3" id="KW-1185">Reference proteome</keyword>
<organism evidence="2 3">
    <name type="scientific">Collybiopsis luxurians FD-317 M1</name>
    <dbReference type="NCBI Taxonomy" id="944289"/>
    <lineage>
        <taxon>Eukaryota</taxon>
        <taxon>Fungi</taxon>
        <taxon>Dikarya</taxon>
        <taxon>Basidiomycota</taxon>
        <taxon>Agaricomycotina</taxon>
        <taxon>Agaricomycetes</taxon>
        <taxon>Agaricomycetidae</taxon>
        <taxon>Agaricales</taxon>
        <taxon>Marasmiineae</taxon>
        <taxon>Omphalotaceae</taxon>
        <taxon>Collybiopsis</taxon>
        <taxon>Collybiopsis luxurians</taxon>
    </lineage>
</organism>
<dbReference type="AlphaFoldDB" id="A0A0D0C601"/>
<name>A0A0D0C601_9AGAR</name>
<gene>
    <name evidence="2" type="ORF">GYMLUDRAFT_45754</name>
</gene>
<evidence type="ECO:0000313" key="3">
    <source>
        <dbReference type="Proteomes" id="UP000053593"/>
    </source>
</evidence>
<feature type="region of interest" description="Disordered" evidence="1">
    <location>
        <begin position="1"/>
        <end position="41"/>
    </location>
</feature>
<dbReference type="HOGENOM" id="CLU_2671314_0_0_1"/>
<evidence type="ECO:0000313" key="2">
    <source>
        <dbReference type="EMBL" id="KIK57954.1"/>
    </source>
</evidence>
<accession>A0A0D0C601</accession>
<dbReference type="EMBL" id="KN834788">
    <property type="protein sequence ID" value="KIK57954.1"/>
    <property type="molecule type" value="Genomic_DNA"/>
</dbReference>
<evidence type="ECO:0000256" key="1">
    <source>
        <dbReference type="SAM" id="MobiDB-lite"/>
    </source>
</evidence>
<sequence length="75" mass="8156">MLRMRSDFTEEEEETLHLESLGEKPDDSPPWPPNGPSGGGLFLLGDGLVGMTTGGDKHLCICLGEKHKPTCKKFS</sequence>